<evidence type="ECO:0000256" key="4">
    <source>
        <dbReference type="ARBA" id="ARBA00022475"/>
    </source>
</evidence>
<feature type="transmembrane region" description="Helical" evidence="10">
    <location>
        <begin position="15"/>
        <end position="31"/>
    </location>
</feature>
<dbReference type="PANTHER" id="PTHR22950:SF366">
    <property type="entry name" value="SODIUM-COUPLED NEUTRAL AMINO ACID TRANSPORTER 6-RELATED"/>
    <property type="match status" value="1"/>
</dbReference>
<keyword evidence="7 10" id="KW-1133">Transmembrane helix</keyword>
<feature type="domain" description="Amino acid transporter transmembrane" evidence="11">
    <location>
        <begin position="37"/>
        <end position="95"/>
    </location>
</feature>
<feature type="transmembrane region" description="Helical" evidence="10">
    <location>
        <begin position="142"/>
        <end position="159"/>
    </location>
</feature>
<evidence type="ECO:0000313" key="13">
    <source>
        <dbReference type="Proteomes" id="UP000694383"/>
    </source>
</evidence>
<dbReference type="Pfam" id="PF01490">
    <property type="entry name" value="Aa_trans"/>
    <property type="match status" value="2"/>
</dbReference>
<evidence type="ECO:0000256" key="10">
    <source>
        <dbReference type="SAM" id="Phobius"/>
    </source>
</evidence>
<feature type="transmembrane region" description="Helical" evidence="10">
    <location>
        <begin position="43"/>
        <end position="62"/>
    </location>
</feature>
<name>A0A8C7XI90_9TELE</name>
<reference evidence="12" key="2">
    <citation type="submission" date="2025-09" db="UniProtKB">
        <authorList>
            <consortium name="Ensembl"/>
        </authorList>
    </citation>
    <scope>IDENTIFICATION</scope>
</reference>
<evidence type="ECO:0000256" key="7">
    <source>
        <dbReference type="ARBA" id="ARBA00022989"/>
    </source>
</evidence>
<evidence type="ECO:0000256" key="8">
    <source>
        <dbReference type="ARBA" id="ARBA00023136"/>
    </source>
</evidence>
<keyword evidence="9" id="KW-1015">Disulfide bond</keyword>
<feature type="domain" description="Amino acid transporter transmembrane" evidence="11">
    <location>
        <begin position="110"/>
        <end position="379"/>
    </location>
</feature>
<keyword evidence="13" id="KW-1185">Reference proteome</keyword>
<keyword evidence="8 10" id="KW-0472">Membrane</keyword>
<dbReference type="GO" id="GO:0015186">
    <property type="term" value="F:L-glutamine transmembrane transporter activity"/>
    <property type="evidence" value="ECO:0007669"/>
    <property type="project" value="TreeGrafter"/>
</dbReference>
<keyword evidence="4" id="KW-1003">Cell membrane</keyword>
<comment type="similarity">
    <text evidence="2">Belongs to the amino acid/polyamine transporter 2 family.</text>
</comment>
<dbReference type="Proteomes" id="UP000694383">
    <property type="component" value="Unplaced"/>
</dbReference>
<feature type="transmembrane region" description="Helical" evidence="10">
    <location>
        <begin position="166"/>
        <end position="187"/>
    </location>
</feature>
<evidence type="ECO:0000256" key="6">
    <source>
        <dbReference type="ARBA" id="ARBA00022970"/>
    </source>
</evidence>
<comment type="subcellular location">
    <subcellularLocation>
        <location evidence="1">Cell membrane</location>
        <topology evidence="1">Multi-pass membrane protein</topology>
    </subcellularLocation>
</comment>
<reference evidence="12" key="1">
    <citation type="submission" date="2025-08" db="UniProtKB">
        <authorList>
            <consortium name="Ensembl"/>
        </authorList>
    </citation>
    <scope>IDENTIFICATION</scope>
</reference>
<dbReference type="GO" id="GO:0005886">
    <property type="term" value="C:plasma membrane"/>
    <property type="evidence" value="ECO:0007669"/>
    <property type="project" value="UniProtKB-SubCell"/>
</dbReference>
<keyword evidence="5 10" id="KW-0812">Transmembrane</keyword>
<dbReference type="PANTHER" id="PTHR22950">
    <property type="entry name" value="AMINO ACID TRANSPORTER"/>
    <property type="match status" value="1"/>
</dbReference>
<evidence type="ECO:0000256" key="2">
    <source>
        <dbReference type="ARBA" id="ARBA00008066"/>
    </source>
</evidence>
<dbReference type="InterPro" id="IPR013057">
    <property type="entry name" value="AA_transpt_TM"/>
</dbReference>
<keyword evidence="6" id="KW-0029">Amino-acid transport</keyword>
<feature type="transmembrane region" description="Helical" evidence="10">
    <location>
        <begin position="306"/>
        <end position="326"/>
    </location>
</feature>
<evidence type="ECO:0000256" key="1">
    <source>
        <dbReference type="ARBA" id="ARBA00004651"/>
    </source>
</evidence>
<keyword evidence="3" id="KW-0813">Transport</keyword>
<feature type="transmembrane region" description="Helical" evidence="10">
    <location>
        <begin position="230"/>
        <end position="252"/>
    </location>
</feature>
<protein>
    <submittedName>
        <fullName evidence="12">Solute carrier family 38 member 6</fullName>
    </submittedName>
</protein>
<dbReference type="Ensembl" id="ENSOSIT00000014443.1">
    <property type="protein sequence ID" value="ENSOSIP00000013649.1"/>
    <property type="gene ID" value="ENSOSIG00000007159.1"/>
</dbReference>
<evidence type="ECO:0000256" key="3">
    <source>
        <dbReference type="ARBA" id="ARBA00022448"/>
    </source>
</evidence>
<feature type="transmembrane region" description="Helical" evidence="10">
    <location>
        <begin position="264"/>
        <end position="286"/>
    </location>
</feature>
<organism evidence="12 13">
    <name type="scientific">Oryzias sinensis</name>
    <name type="common">Chinese medaka</name>
    <dbReference type="NCBI Taxonomy" id="183150"/>
    <lineage>
        <taxon>Eukaryota</taxon>
        <taxon>Metazoa</taxon>
        <taxon>Chordata</taxon>
        <taxon>Craniata</taxon>
        <taxon>Vertebrata</taxon>
        <taxon>Euteleostomi</taxon>
        <taxon>Actinopterygii</taxon>
        <taxon>Neopterygii</taxon>
        <taxon>Teleostei</taxon>
        <taxon>Neoteleostei</taxon>
        <taxon>Acanthomorphata</taxon>
        <taxon>Ovalentaria</taxon>
        <taxon>Atherinomorphae</taxon>
        <taxon>Beloniformes</taxon>
        <taxon>Adrianichthyidae</taxon>
        <taxon>Oryziinae</taxon>
        <taxon>Oryzias</taxon>
    </lineage>
</organism>
<sequence length="380" mass="41956">IGEPKSKFVNLTSRFLLQPFCFFFLFIQGLVQSRSTGASFASSVFNLMNAIMGSGILGLAYAMANTGIISFCFLLMLVACLAAYSIHLLLKLCDQTGETVPKKCPLFSDTMSSYLFILKSELPAAIRSFLSPGESGNAWYDDGRLLLVLIAVCIILPLAMLPRIGFLGYTSSISFLFMLYFAVVVVVKKWSIPCPLPHNTTTLYGTSKISNVSENDCTPKLFVVSIKSAYAIPTMAFSFLCHTAVLPIYCELERPTKPRMQKVANIGIALSFFLYFISSLFGYLTFYNHVGTELLLAYNSYLPRDILVLTVRLAILISVLLTVPLIHFPARKAVISLLYGDQEFSWLIHVILTVILLSVVLLLAIFVPDISSVFGVVGVF</sequence>
<feature type="transmembrane region" description="Helical" evidence="10">
    <location>
        <begin position="68"/>
        <end position="90"/>
    </location>
</feature>
<dbReference type="AlphaFoldDB" id="A0A8C7XI90"/>
<dbReference type="GeneTree" id="ENSGT00940000156982"/>
<evidence type="ECO:0000256" key="9">
    <source>
        <dbReference type="ARBA" id="ARBA00023157"/>
    </source>
</evidence>
<feature type="transmembrane region" description="Helical" evidence="10">
    <location>
        <begin position="346"/>
        <end position="367"/>
    </location>
</feature>
<evidence type="ECO:0000313" key="12">
    <source>
        <dbReference type="Ensembl" id="ENSOSIP00000013649.1"/>
    </source>
</evidence>
<accession>A0A8C7XI90</accession>
<evidence type="ECO:0000259" key="11">
    <source>
        <dbReference type="Pfam" id="PF01490"/>
    </source>
</evidence>
<evidence type="ECO:0000256" key="5">
    <source>
        <dbReference type="ARBA" id="ARBA00022692"/>
    </source>
</evidence>
<proteinExistence type="inferred from homology"/>